<evidence type="ECO:0000256" key="2">
    <source>
        <dbReference type="ARBA" id="ARBA00009677"/>
    </source>
</evidence>
<dbReference type="AlphaFoldDB" id="A0A7L9RUH3"/>
<dbReference type="EMBL" id="CP054719">
    <property type="protein sequence ID" value="QOL20075.1"/>
    <property type="molecule type" value="Genomic_DNA"/>
</dbReference>
<reference evidence="6 7" key="1">
    <citation type="submission" date="2020-06" db="EMBL/GenBank/DDBJ databases">
        <title>The endosymbiont of the kinetoplastid Bodo saltans is a Paracaedibacter-like alpha-proteobacterium possessing a putative toxin-antitoxin system.</title>
        <authorList>
            <person name="Midha S."/>
            <person name="Rigden D.J."/>
            <person name="Siozios S."/>
            <person name="Hurst G.D.D."/>
            <person name="Jackson A.P."/>
        </authorList>
    </citation>
    <scope>NUCLEOTIDE SEQUENCE [LARGE SCALE GENOMIC DNA]</scope>
    <source>
        <strain evidence="6">Lake Konstanz</strain>
    </source>
</reference>
<dbReference type="InterPro" id="IPR037925">
    <property type="entry name" value="FlgE/F/G-like"/>
</dbReference>
<dbReference type="InterPro" id="IPR053967">
    <property type="entry name" value="LlgE_F_G-like_D1"/>
</dbReference>
<evidence type="ECO:0000256" key="3">
    <source>
        <dbReference type="ARBA" id="ARBA00023143"/>
    </source>
</evidence>
<protein>
    <submittedName>
        <fullName evidence="6">Flagellar basal-body rod protein FlgG</fullName>
    </submittedName>
</protein>
<evidence type="ECO:0000256" key="1">
    <source>
        <dbReference type="ARBA" id="ARBA00004117"/>
    </source>
</evidence>
<comment type="subcellular location">
    <subcellularLocation>
        <location evidence="1 4">Bacterial flagellum basal body</location>
    </subcellularLocation>
</comment>
<dbReference type="GO" id="GO:0071978">
    <property type="term" value="P:bacterial-type flagellum-dependent swarming motility"/>
    <property type="evidence" value="ECO:0007669"/>
    <property type="project" value="TreeGrafter"/>
</dbReference>
<dbReference type="InterPro" id="IPR020013">
    <property type="entry name" value="Flagellar_FlgE/F/G"/>
</dbReference>
<dbReference type="RefSeq" id="WP_350331630.1">
    <property type="nucleotide sequence ID" value="NZ_CP054719.1"/>
</dbReference>
<dbReference type="SUPFAM" id="SSF117143">
    <property type="entry name" value="Flagellar hook protein flgE"/>
    <property type="match status" value="1"/>
</dbReference>
<feature type="domain" description="Flagellar hook protein FlgE/F/G-like D1" evidence="5">
    <location>
        <begin position="98"/>
        <end position="160"/>
    </location>
</feature>
<gene>
    <name evidence="6" type="primary">flgG</name>
    <name evidence="6" type="ORF">CPBP_00853</name>
</gene>
<keyword evidence="6" id="KW-0966">Cell projection</keyword>
<evidence type="ECO:0000256" key="4">
    <source>
        <dbReference type="RuleBase" id="RU362116"/>
    </source>
</evidence>
<evidence type="ECO:0000259" key="5">
    <source>
        <dbReference type="Pfam" id="PF22692"/>
    </source>
</evidence>
<dbReference type="PANTHER" id="PTHR30435">
    <property type="entry name" value="FLAGELLAR PROTEIN"/>
    <property type="match status" value="1"/>
</dbReference>
<sequence>MTISRAMQSAASGVRVAEVIMDVVANGFANLQNHGGKVGWVEVGAMGTQTMTAPGAATEEGANGVGIQLGLGATVKAIHKDMTQGALQESDSPFHMGIHGAGFFQFIRPDGRIVFSRKGICRLDKDRNIVNSDGYILAPGIQVPEGYQDVEISQTGQVSVKMPGQNAMQDVGQLEIVRFIEPGVLGQEGDYFVANTESGEPEVGAPDTGGRGVLKSRHLEANNGSAIKLMGDMIQAQRNHGQCLAIIKKADEMSESQTRIVS</sequence>
<organism evidence="6 7">
    <name type="scientific">Candidatus Bodocaedibacter vickermanii</name>
    <dbReference type="NCBI Taxonomy" id="2741701"/>
    <lineage>
        <taxon>Bacteria</taxon>
        <taxon>Pseudomonadati</taxon>
        <taxon>Pseudomonadota</taxon>
        <taxon>Alphaproteobacteria</taxon>
        <taxon>Holosporales</taxon>
        <taxon>Candidatus Paracaedibacteraceae</taxon>
        <taxon>Candidatus Bodocaedibacter</taxon>
    </lineage>
</organism>
<keyword evidence="3 4" id="KW-0975">Bacterial flagellum</keyword>
<dbReference type="GO" id="GO:0009425">
    <property type="term" value="C:bacterial-type flagellum basal body"/>
    <property type="evidence" value="ECO:0007669"/>
    <property type="project" value="UniProtKB-SubCell"/>
</dbReference>
<proteinExistence type="inferred from homology"/>
<keyword evidence="6" id="KW-0282">Flagellum</keyword>
<keyword evidence="7" id="KW-1185">Reference proteome</keyword>
<dbReference type="KEGG" id="pbal:CPBP_00853"/>
<dbReference type="Pfam" id="PF22692">
    <property type="entry name" value="LlgE_F_G_D1"/>
    <property type="match status" value="1"/>
</dbReference>
<dbReference type="Proteomes" id="UP000594001">
    <property type="component" value="Chromosome"/>
</dbReference>
<keyword evidence="6" id="KW-0969">Cilium</keyword>
<accession>A0A7L9RUH3</accession>
<evidence type="ECO:0000313" key="6">
    <source>
        <dbReference type="EMBL" id="QOL20075.1"/>
    </source>
</evidence>
<comment type="similarity">
    <text evidence="2 4">Belongs to the flagella basal body rod proteins family.</text>
</comment>
<evidence type="ECO:0000313" key="7">
    <source>
        <dbReference type="Proteomes" id="UP000594001"/>
    </source>
</evidence>
<name>A0A7L9RUH3_9PROT</name>
<dbReference type="PANTHER" id="PTHR30435:SF19">
    <property type="entry name" value="FLAGELLAR BASAL-BODY ROD PROTEIN FLGG"/>
    <property type="match status" value="1"/>
</dbReference>
<dbReference type="NCBIfam" id="TIGR03506">
    <property type="entry name" value="FlgEFG_subfam"/>
    <property type="match status" value="1"/>
</dbReference>